<proteinExistence type="inferred from homology"/>
<evidence type="ECO:0000256" key="2">
    <source>
        <dbReference type="SAM" id="MobiDB-lite"/>
    </source>
</evidence>
<feature type="compositionally biased region" description="Low complexity" evidence="2">
    <location>
        <begin position="198"/>
        <end position="216"/>
    </location>
</feature>
<keyword evidence="4" id="KW-1185">Reference proteome</keyword>
<dbReference type="InterPro" id="IPR006931">
    <property type="entry name" value="Calcipressin"/>
</dbReference>
<dbReference type="FunFam" id="3.30.70.330:FF:000503">
    <property type="entry name" value="Calcineurin binding protein, putative"/>
    <property type="match status" value="1"/>
</dbReference>
<dbReference type="InterPro" id="IPR010036">
    <property type="entry name" value="MDP_1_eu_arc"/>
</dbReference>
<dbReference type="FunFam" id="3.40.50.1000:FF:000155">
    <property type="entry name" value="Putative magnesium dependent phosphatase"/>
    <property type="match status" value="1"/>
</dbReference>
<dbReference type="SUPFAM" id="SSF56784">
    <property type="entry name" value="HAD-like"/>
    <property type="match status" value="1"/>
</dbReference>
<dbReference type="Proteomes" id="UP000664203">
    <property type="component" value="Unassembled WGS sequence"/>
</dbReference>
<dbReference type="SFLD" id="SFLDG01131">
    <property type="entry name" value="C1.5.2:_MDP_Like"/>
    <property type="match status" value="1"/>
</dbReference>
<accession>A0A8H3I140</accession>
<dbReference type="GO" id="GO:0003993">
    <property type="term" value="F:acid phosphatase activity"/>
    <property type="evidence" value="ECO:0007669"/>
    <property type="project" value="TreeGrafter"/>
</dbReference>
<dbReference type="Pfam" id="PF04847">
    <property type="entry name" value="Calcipressin"/>
    <property type="match status" value="1"/>
</dbReference>
<dbReference type="Pfam" id="PF12689">
    <property type="entry name" value="Acid_PPase"/>
    <property type="match status" value="1"/>
</dbReference>
<comment type="caution">
    <text evidence="3">The sequence shown here is derived from an EMBL/GenBank/DDBJ whole genome shotgun (WGS) entry which is preliminary data.</text>
</comment>
<sequence>MVKKQAQQEVEPSNVDVLVEQGVAPETFSDGLPLPTMMVFDLDYTLWPFWVDTHVSPPLKAKEGGAKSVDRWGESFAFYRDVPGILSAAKALPRPLLLGTASRTHAPDLANTLLKQLHIQPSNKRAIEYFDHMQIFPGDKKAHFSKIHKASGVPYNEILFFDDEVRNRNVESLGVVMCLVRDGVTRAEVDRGASPTMQPQAASPPTSPSSSPIATSVTKGTQTLLSLDLSALPPLMTPSPPSNTLLITNLNSLATFLPQNLEHIHTLLSTPTPLNSFSPLRSLRRIIVSYPTIEAAMEIRQLLDGSPLSENDRVRIYFGEPTPILGEEGDDQHLKAPSLGKLLFISPPPSPPAGWEIRQEEAPNKDVHAEDLQRALAGLGNQVKERRASADEAGSSMGEDEREELQGNQNRSGTGSMTVYHPKDHGDNEDLPAVMVVDTTAGMEEETTAASPGGSSPVDGQGQGGGRILSHTARPPVELMEDTWNY</sequence>
<dbReference type="InterPro" id="IPR023214">
    <property type="entry name" value="HAD_sf"/>
</dbReference>
<dbReference type="PANTHER" id="PTHR17901">
    <property type="entry name" value="MAGNESIUM-DEPENDENT PHOSPHATASE 1 MDP1"/>
    <property type="match status" value="1"/>
</dbReference>
<dbReference type="InterPro" id="IPR035979">
    <property type="entry name" value="RBD_domain_sf"/>
</dbReference>
<dbReference type="GO" id="GO:0003676">
    <property type="term" value="F:nucleic acid binding"/>
    <property type="evidence" value="ECO:0007669"/>
    <property type="project" value="InterPro"/>
</dbReference>
<dbReference type="SFLD" id="SFLDS00003">
    <property type="entry name" value="Haloacid_Dehalogenase"/>
    <property type="match status" value="1"/>
</dbReference>
<feature type="compositionally biased region" description="Polar residues" evidence="2">
    <location>
        <begin position="406"/>
        <end position="417"/>
    </location>
</feature>
<dbReference type="OrthoDB" id="2865258at2759"/>
<dbReference type="InterPro" id="IPR036412">
    <property type="entry name" value="HAD-like_sf"/>
</dbReference>
<name>A0A8H3I140_9LECA</name>
<dbReference type="SUPFAM" id="SSF54928">
    <property type="entry name" value="RNA-binding domain, RBD"/>
    <property type="match status" value="1"/>
</dbReference>
<dbReference type="SFLD" id="SFLDG01129">
    <property type="entry name" value="C1.5:_HAD__Beta-PGM__Phosphata"/>
    <property type="match status" value="1"/>
</dbReference>
<dbReference type="Gene3D" id="3.40.50.1000">
    <property type="entry name" value="HAD superfamily/HAD-like"/>
    <property type="match status" value="1"/>
</dbReference>
<comment type="similarity">
    <text evidence="1">Belongs to the RCAN family.</text>
</comment>
<reference evidence="3" key="1">
    <citation type="submission" date="2021-03" db="EMBL/GenBank/DDBJ databases">
        <authorList>
            <person name="Tagirdzhanova G."/>
        </authorList>
    </citation>
    <scope>NUCLEOTIDE SEQUENCE</scope>
</reference>
<dbReference type="PANTHER" id="PTHR17901:SF14">
    <property type="entry name" value="MAGNESIUM-DEPENDENT PHOSPHATASE 1"/>
    <property type="match status" value="1"/>
</dbReference>
<feature type="region of interest" description="Disordered" evidence="2">
    <location>
        <begin position="190"/>
        <end position="217"/>
    </location>
</feature>
<dbReference type="InterPro" id="IPR012677">
    <property type="entry name" value="Nucleotide-bd_a/b_plait_sf"/>
</dbReference>
<gene>
    <name evidence="3" type="ORF">ALECFALPRED_006935</name>
</gene>
<organism evidence="3 4">
    <name type="scientific">Alectoria fallacina</name>
    <dbReference type="NCBI Taxonomy" id="1903189"/>
    <lineage>
        <taxon>Eukaryota</taxon>
        <taxon>Fungi</taxon>
        <taxon>Dikarya</taxon>
        <taxon>Ascomycota</taxon>
        <taxon>Pezizomycotina</taxon>
        <taxon>Lecanoromycetes</taxon>
        <taxon>OSLEUM clade</taxon>
        <taxon>Lecanoromycetidae</taxon>
        <taxon>Lecanorales</taxon>
        <taxon>Lecanorineae</taxon>
        <taxon>Parmeliaceae</taxon>
        <taxon>Alectoria</taxon>
    </lineage>
</organism>
<evidence type="ECO:0000313" key="4">
    <source>
        <dbReference type="Proteomes" id="UP000664203"/>
    </source>
</evidence>
<protein>
    <submittedName>
        <fullName evidence="3">Uncharacterized protein</fullName>
    </submittedName>
</protein>
<dbReference type="AlphaFoldDB" id="A0A8H3I140"/>
<dbReference type="GO" id="GO:0019722">
    <property type="term" value="P:calcium-mediated signaling"/>
    <property type="evidence" value="ECO:0007669"/>
    <property type="project" value="InterPro"/>
</dbReference>
<feature type="region of interest" description="Disordered" evidence="2">
    <location>
        <begin position="378"/>
        <end position="486"/>
    </location>
</feature>
<evidence type="ECO:0000313" key="3">
    <source>
        <dbReference type="EMBL" id="CAF9910927.1"/>
    </source>
</evidence>
<evidence type="ECO:0000256" key="1">
    <source>
        <dbReference type="ARBA" id="ARBA00008209"/>
    </source>
</evidence>
<dbReference type="Gene3D" id="3.30.70.330">
    <property type="match status" value="1"/>
</dbReference>
<dbReference type="EMBL" id="CAJPDR010000045">
    <property type="protein sequence ID" value="CAF9910927.1"/>
    <property type="molecule type" value="Genomic_DNA"/>
</dbReference>
<dbReference type="NCBIfam" id="TIGR01685">
    <property type="entry name" value="MDP-1"/>
    <property type="match status" value="1"/>
</dbReference>